<dbReference type="EMBL" id="BGZK01001652">
    <property type="protein sequence ID" value="GBP83980.1"/>
    <property type="molecule type" value="Genomic_DNA"/>
</dbReference>
<feature type="compositionally biased region" description="Basic and acidic residues" evidence="1">
    <location>
        <begin position="226"/>
        <end position="244"/>
    </location>
</feature>
<dbReference type="PRINTS" id="PR01217">
    <property type="entry name" value="PRICHEXTENSN"/>
</dbReference>
<reference evidence="4 5" key="1">
    <citation type="journal article" date="2019" name="Commun. Biol.">
        <title>The bagworm genome reveals a unique fibroin gene that provides high tensile strength.</title>
        <authorList>
            <person name="Kono N."/>
            <person name="Nakamura H."/>
            <person name="Ohtoshi R."/>
            <person name="Tomita M."/>
            <person name="Numata K."/>
            <person name="Arakawa K."/>
        </authorList>
    </citation>
    <scope>NUCLEOTIDE SEQUENCE [LARGE SCALE GENOMIC DNA]</scope>
</reference>
<keyword evidence="2" id="KW-0472">Membrane</keyword>
<feature type="compositionally biased region" description="Low complexity" evidence="1">
    <location>
        <begin position="425"/>
        <end position="443"/>
    </location>
</feature>
<accession>A0A4C1Z8G3</accession>
<feature type="compositionally biased region" description="Basic and acidic residues" evidence="1">
    <location>
        <begin position="575"/>
        <end position="613"/>
    </location>
</feature>
<feature type="transmembrane region" description="Helical" evidence="2">
    <location>
        <begin position="698"/>
        <end position="722"/>
    </location>
</feature>
<evidence type="ECO:0000256" key="1">
    <source>
        <dbReference type="SAM" id="MobiDB-lite"/>
    </source>
</evidence>
<gene>
    <name evidence="4" type="ORF">EVAR_46611_1</name>
</gene>
<dbReference type="InterPro" id="IPR051412">
    <property type="entry name" value="Formin_Homology_Diaphanous_sf"/>
</dbReference>
<keyword evidence="5" id="KW-1185">Reference proteome</keyword>
<evidence type="ECO:0000256" key="3">
    <source>
        <dbReference type="SAM" id="SignalP"/>
    </source>
</evidence>
<dbReference type="GO" id="GO:0030041">
    <property type="term" value="P:actin filament polymerization"/>
    <property type="evidence" value="ECO:0007669"/>
    <property type="project" value="TreeGrafter"/>
</dbReference>
<dbReference type="OrthoDB" id="7432225at2759"/>
<feature type="compositionally biased region" description="Pro residues" evidence="1">
    <location>
        <begin position="444"/>
        <end position="464"/>
    </location>
</feature>
<feature type="compositionally biased region" description="Polar residues" evidence="1">
    <location>
        <begin position="350"/>
        <end position="360"/>
    </location>
</feature>
<keyword evidence="3" id="KW-0732">Signal</keyword>
<dbReference type="Proteomes" id="UP000299102">
    <property type="component" value="Unassembled WGS sequence"/>
</dbReference>
<feature type="compositionally biased region" description="Basic and acidic residues" evidence="1">
    <location>
        <begin position="517"/>
        <end position="534"/>
    </location>
</feature>
<dbReference type="AlphaFoldDB" id="A0A4C1Z8G3"/>
<sequence>MHPANCKKKFVLFVMCLHHLPQISLASQVFVVTPASDKLQINEGRSAPFYYHNWMRRMDAVPNSTTTTTTTRKPKVKTPDLIFAEFESENSDDDMKKSLRKLLQKEHVRIKSSTMAPIVVEDEPVQKSEPNKVIIRPIIGNEGQSQEETNEHSNSLADYYAMLKNVYDSAPSPVYIPSTTPSTTASTTTSSTTTSAPMDVQNIWHIIDSEKTNQFSGSWEEAPLESDEKKKEESNIDESNKANDEIINENFALPGFNTSPGNAGENESRAIRTEPNFRFPYVNLKTFQLKNNRKPMIMTNKKGSNNLYTSLDNFRDINYPVRGEAQDVVPPQPSIERYNPAQPYLPSEYGSKSKQTSSFPSGPVKTMANLVPPPPPKSGPGDSLPPPTSYESFPPYPQSFPVVPRPRPPPPPKASSDNFLPPPSSYESFPPYPQSFAGDSNPLPSIPPSPSPMSPSMQPPPSMSRPPASDDDSDSGPPPSDNNSDTGPGYNYNMPPQFLPTSPPDTDKPFSGYSYDKPMKNEDSGSMDMAEKPHFTGYHYNKPPPQIEDSAPHSDHGYHNHHYHGPHSYNPPAPSDDHDSDYPELIFDKHHGNSDDSKGGDDSMKGGDMKDGKNGGGMDMNSDDMGMPPPPPPPDMDSMKPDHDYPHDFHGDFKYHDDFDDHYHDHHHHYHTTTTTTTTTTEMPRVNRYSYYYLGKKLYYLPLYFSVYFIIYVGALIIKAVLRHKIVYPNSWRPNDYTASFFSKRSVDGDTWNFSGEKLLELTRLVSDGISEAADKYMQNKKK</sequence>
<organism evidence="4 5">
    <name type="scientific">Eumeta variegata</name>
    <name type="common">Bagworm moth</name>
    <name type="synonym">Eumeta japonica</name>
    <dbReference type="NCBI Taxonomy" id="151549"/>
    <lineage>
        <taxon>Eukaryota</taxon>
        <taxon>Metazoa</taxon>
        <taxon>Ecdysozoa</taxon>
        <taxon>Arthropoda</taxon>
        <taxon>Hexapoda</taxon>
        <taxon>Insecta</taxon>
        <taxon>Pterygota</taxon>
        <taxon>Neoptera</taxon>
        <taxon>Endopterygota</taxon>
        <taxon>Lepidoptera</taxon>
        <taxon>Glossata</taxon>
        <taxon>Ditrysia</taxon>
        <taxon>Tineoidea</taxon>
        <taxon>Psychidae</taxon>
        <taxon>Oiketicinae</taxon>
        <taxon>Eumeta</taxon>
    </lineage>
</organism>
<evidence type="ECO:0000313" key="5">
    <source>
        <dbReference type="Proteomes" id="UP000299102"/>
    </source>
</evidence>
<feature type="region of interest" description="Disordered" evidence="1">
    <location>
        <begin position="325"/>
        <end position="639"/>
    </location>
</feature>
<evidence type="ECO:0000256" key="2">
    <source>
        <dbReference type="SAM" id="Phobius"/>
    </source>
</evidence>
<feature type="region of interest" description="Disordered" evidence="1">
    <location>
        <begin position="214"/>
        <end position="244"/>
    </location>
</feature>
<protein>
    <submittedName>
        <fullName evidence="4">Uncharacterized protein</fullName>
    </submittedName>
</protein>
<feature type="compositionally biased region" description="Pro residues" evidence="1">
    <location>
        <begin position="371"/>
        <end position="413"/>
    </location>
</feature>
<proteinExistence type="predicted"/>
<dbReference type="GO" id="GO:0005884">
    <property type="term" value="C:actin filament"/>
    <property type="evidence" value="ECO:0007669"/>
    <property type="project" value="TreeGrafter"/>
</dbReference>
<dbReference type="PANTHER" id="PTHR45691">
    <property type="entry name" value="PROTEIN DIAPHANOUS"/>
    <property type="match status" value="1"/>
</dbReference>
<feature type="chain" id="PRO_5020036846" evidence="3">
    <location>
        <begin position="27"/>
        <end position="783"/>
    </location>
</feature>
<comment type="caution">
    <text evidence="4">The sequence shown here is derived from an EMBL/GenBank/DDBJ whole genome shotgun (WGS) entry which is preliminary data.</text>
</comment>
<keyword evidence="2" id="KW-1133">Transmembrane helix</keyword>
<keyword evidence="2" id="KW-0812">Transmembrane</keyword>
<evidence type="ECO:0000313" key="4">
    <source>
        <dbReference type="EMBL" id="GBP83980.1"/>
    </source>
</evidence>
<dbReference type="STRING" id="151549.A0A4C1Z8G3"/>
<name>A0A4C1Z8G3_EUMVA</name>
<feature type="signal peptide" evidence="3">
    <location>
        <begin position="1"/>
        <end position="26"/>
    </location>
</feature>
<dbReference type="PANTHER" id="PTHR45691:SF1">
    <property type="entry name" value="FH2 DOMAIN-CONTAINING PROTEIN 1-RELATED"/>
    <property type="match status" value="1"/>
</dbReference>